<gene>
    <name evidence="1" type="ORF">Zm00014a_031538</name>
</gene>
<name>A0A3L6DLW6_MAIZE</name>
<organism evidence="1 2">
    <name type="scientific">Zea mays</name>
    <name type="common">Maize</name>
    <dbReference type="NCBI Taxonomy" id="4577"/>
    <lineage>
        <taxon>Eukaryota</taxon>
        <taxon>Viridiplantae</taxon>
        <taxon>Streptophyta</taxon>
        <taxon>Embryophyta</taxon>
        <taxon>Tracheophyta</taxon>
        <taxon>Spermatophyta</taxon>
        <taxon>Magnoliopsida</taxon>
        <taxon>Liliopsida</taxon>
        <taxon>Poales</taxon>
        <taxon>Poaceae</taxon>
        <taxon>PACMAD clade</taxon>
        <taxon>Panicoideae</taxon>
        <taxon>Andropogonodae</taxon>
        <taxon>Andropogoneae</taxon>
        <taxon>Tripsacinae</taxon>
        <taxon>Zea</taxon>
    </lineage>
</organism>
<dbReference type="AlphaFoldDB" id="A0A3L6DLW6"/>
<comment type="caution">
    <text evidence="1">The sequence shown here is derived from an EMBL/GenBank/DDBJ whole genome shotgun (WGS) entry which is preliminary data.</text>
</comment>
<accession>A0A3L6DLW6</accession>
<sequence length="140" mass="14984">MEHWFRRSRSSFHGCPGFARSSPLLLRSPGHAPPRPIATLQLASSSPSNLHGGRAHSLRALRLLCSSVARSAPARRASSSAPWSTFSRALLSLPCRGAPVRALFLLAELFSVLRTATFHLPAQLTALNCPAPRALAPDAS</sequence>
<proteinExistence type="predicted"/>
<evidence type="ECO:0000313" key="1">
    <source>
        <dbReference type="EMBL" id="PWZ09535.1"/>
    </source>
</evidence>
<evidence type="ECO:0000313" key="2">
    <source>
        <dbReference type="Proteomes" id="UP000251960"/>
    </source>
</evidence>
<reference evidence="1 2" key="1">
    <citation type="journal article" date="2018" name="Nat. Genet.">
        <title>Extensive intraspecific gene order and gene structural variations between Mo17 and other maize genomes.</title>
        <authorList>
            <person name="Sun S."/>
            <person name="Zhou Y."/>
            <person name="Chen J."/>
            <person name="Shi J."/>
            <person name="Zhao H."/>
            <person name="Zhao H."/>
            <person name="Song W."/>
            <person name="Zhang M."/>
            <person name="Cui Y."/>
            <person name="Dong X."/>
            <person name="Liu H."/>
            <person name="Ma X."/>
            <person name="Jiao Y."/>
            <person name="Wang B."/>
            <person name="Wei X."/>
            <person name="Stein J.C."/>
            <person name="Glaubitz J.C."/>
            <person name="Lu F."/>
            <person name="Yu G."/>
            <person name="Liang C."/>
            <person name="Fengler K."/>
            <person name="Li B."/>
            <person name="Rafalski A."/>
            <person name="Schnable P.S."/>
            <person name="Ware D.H."/>
            <person name="Buckler E.S."/>
            <person name="Lai J."/>
        </authorList>
    </citation>
    <scope>NUCLEOTIDE SEQUENCE [LARGE SCALE GENOMIC DNA]</scope>
    <source>
        <strain evidence="2">cv. Missouri 17</strain>
        <tissue evidence="1">Seedling</tissue>
    </source>
</reference>
<dbReference type="Proteomes" id="UP000251960">
    <property type="component" value="Chromosome 8"/>
</dbReference>
<protein>
    <submittedName>
        <fullName evidence="1">Uncharacterized protein</fullName>
    </submittedName>
</protein>
<dbReference type="EMBL" id="NCVQ01000009">
    <property type="protein sequence ID" value="PWZ09535.1"/>
    <property type="molecule type" value="Genomic_DNA"/>
</dbReference>